<reference evidence="1" key="1">
    <citation type="journal article" date="2015" name="Nature">
        <title>Complex archaea that bridge the gap between prokaryotes and eukaryotes.</title>
        <authorList>
            <person name="Spang A."/>
            <person name="Saw J.H."/>
            <person name="Jorgensen S.L."/>
            <person name="Zaremba-Niedzwiedzka K."/>
            <person name="Martijn J."/>
            <person name="Lind A.E."/>
            <person name="van Eijk R."/>
            <person name="Schleper C."/>
            <person name="Guy L."/>
            <person name="Ettema T.J."/>
        </authorList>
    </citation>
    <scope>NUCLEOTIDE SEQUENCE</scope>
</reference>
<name>A0A0F9K010_9ZZZZ</name>
<accession>A0A0F9K010</accession>
<evidence type="ECO:0000313" key="1">
    <source>
        <dbReference type="EMBL" id="KKM04518.1"/>
    </source>
</evidence>
<comment type="caution">
    <text evidence="1">The sequence shown here is derived from an EMBL/GenBank/DDBJ whole genome shotgun (WGS) entry which is preliminary data.</text>
</comment>
<organism evidence="1">
    <name type="scientific">marine sediment metagenome</name>
    <dbReference type="NCBI Taxonomy" id="412755"/>
    <lineage>
        <taxon>unclassified sequences</taxon>
        <taxon>metagenomes</taxon>
        <taxon>ecological metagenomes</taxon>
    </lineage>
</organism>
<dbReference type="AlphaFoldDB" id="A0A0F9K010"/>
<protein>
    <submittedName>
        <fullName evidence="1">Uncharacterized protein</fullName>
    </submittedName>
</protein>
<proteinExistence type="predicted"/>
<sequence length="81" mass="9295">MTADVIAFPRLNDLEDALAELVAGNATYMPMVQAVGYIRDHHAGSIKSMNLEIWTKHIVRRMIRMGDDDRYPFARDFERGL</sequence>
<dbReference type="EMBL" id="LAZR01016434">
    <property type="protein sequence ID" value="KKM04518.1"/>
    <property type="molecule type" value="Genomic_DNA"/>
</dbReference>
<gene>
    <name evidence="1" type="ORF">LCGC14_1763460</name>
</gene>